<dbReference type="InterPro" id="IPR018076">
    <property type="entry name" value="T2SS_GspF_dom"/>
</dbReference>
<keyword evidence="2" id="KW-1003">Cell membrane</keyword>
<evidence type="ECO:0000313" key="8">
    <source>
        <dbReference type="EMBL" id="CAG7645495.1"/>
    </source>
</evidence>
<dbReference type="PANTHER" id="PTHR35007:SF2">
    <property type="entry name" value="PILUS ASSEMBLE PROTEIN"/>
    <property type="match status" value="1"/>
</dbReference>
<proteinExistence type="predicted"/>
<organism evidence="8 9">
    <name type="scientific">Paenibacillus solanacearum</name>
    <dbReference type="NCBI Taxonomy" id="2048548"/>
    <lineage>
        <taxon>Bacteria</taxon>
        <taxon>Bacillati</taxon>
        <taxon>Bacillota</taxon>
        <taxon>Bacilli</taxon>
        <taxon>Bacillales</taxon>
        <taxon>Paenibacillaceae</taxon>
        <taxon>Paenibacillus</taxon>
    </lineage>
</organism>
<evidence type="ECO:0000256" key="2">
    <source>
        <dbReference type="ARBA" id="ARBA00022475"/>
    </source>
</evidence>
<keyword evidence="5 6" id="KW-0472">Membrane</keyword>
<dbReference type="GO" id="GO:0005886">
    <property type="term" value="C:plasma membrane"/>
    <property type="evidence" value="ECO:0007669"/>
    <property type="project" value="UniProtKB-SubCell"/>
</dbReference>
<feature type="transmembrane region" description="Helical" evidence="6">
    <location>
        <begin position="266"/>
        <end position="289"/>
    </location>
</feature>
<keyword evidence="3 6" id="KW-0812">Transmembrane</keyword>
<dbReference type="EMBL" id="CAJVAS010000031">
    <property type="protein sequence ID" value="CAG7645495.1"/>
    <property type="molecule type" value="Genomic_DNA"/>
</dbReference>
<dbReference type="PANTHER" id="PTHR35007">
    <property type="entry name" value="INTEGRAL MEMBRANE PROTEIN-RELATED"/>
    <property type="match status" value="1"/>
</dbReference>
<keyword evidence="4 6" id="KW-1133">Transmembrane helix</keyword>
<dbReference type="AlphaFoldDB" id="A0A916NYI2"/>
<feature type="transmembrane region" description="Helical" evidence="6">
    <location>
        <begin position="88"/>
        <end position="110"/>
    </location>
</feature>
<reference evidence="8" key="1">
    <citation type="submission" date="2021-06" db="EMBL/GenBank/DDBJ databases">
        <authorList>
            <person name="Criscuolo A."/>
        </authorList>
    </citation>
    <scope>NUCLEOTIDE SEQUENCE</scope>
    <source>
        <strain evidence="8">CIP111600</strain>
    </source>
</reference>
<evidence type="ECO:0000256" key="5">
    <source>
        <dbReference type="ARBA" id="ARBA00023136"/>
    </source>
</evidence>
<evidence type="ECO:0000256" key="3">
    <source>
        <dbReference type="ARBA" id="ARBA00022692"/>
    </source>
</evidence>
<evidence type="ECO:0000259" key="7">
    <source>
        <dbReference type="Pfam" id="PF00482"/>
    </source>
</evidence>
<feature type="transmembrane region" description="Helical" evidence="6">
    <location>
        <begin position="116"/>
        <end position="132"/>
    </location>
</feature>
<gene>
    <name evidence="8" type="ORF">PAESOLCIP111_04963</name>
</gene>
<evidence type="ECO:0000256" key="6">
    <source>
        <dbReference type="SAM" id="Phobius"/>
    </source>
</evidence>
<comment type="caution">
    <text evidence="8">The sequence shown here is derived from an EMBL/GenBank/DDBJ whole genome shotgun (WGS) entry which is preliminary data.</text>
</comment>
<comment type="subcellular location">
    <subcellularLocation>
        <location evidence="1">Cell membrane</location>
        <topology evidence="1">Multi-pass membrane protein</topology>
    </subcellularLocation>
</comment>
<sequence>MWMYVLLMLEAAAAGVAVIRSRRQYVSWVAGHPELFRGTAFVRLSAAALWCADRCRLSERFTASVGKVHQLMIGLYGAKQALPYTRWFLAKLLILMYAVICLFTALGGATEGNAEMLVYGVLLALLLPFLLYKQTYDQLKRKKRQMLIELPEVVNQLMLLIGAGETVAQALVRTVHTKGEEMTPLQKELSVAVYALKMNASFPRVMEDFSKRCGLPEVSLFTTTLLLNYKRGGEDLIISLKELSVTLWEKRKALARTLGEEASSKMVFPMVLIFFAVMIIIAAPALLVMN</sequence>
<dbReference type="Proteomes" id="UP000693672">
    <property type="component" value="Unassembled WGS sequence"/>
</dbReference>
<name>A0A916NYI2_9BACL</name>
<accession>A0A916NYI2</accession>
<evidence type="ECO:0000313" key="9">
    <source>
        <dbReference type="Proteomes" id="UP000693672"/>
    </source>
</evidence>
<evidence type="ECO:0000256" key="4">
    <source>
        <dbReference type="ARBA" id="ARBA00022989"/>
    </source>
</evidence>
<evidence type="ECO:0000256" key="1">
    <source>
        <dbReference type="ARBA" id="ARBA00004651"/>
    </source>
</evidence>
<feature type="domain" description="Type II secretion system protein GspF" evidence="7">
    <location>
        <begin position="155"/>
        <end position="282"/>
    </location>
</feature>
<dbReference type="Pfam" id="PF00482">
    <property type="entry name" value="T2SSF"/>
    <property type="match status" value="1"/>
</dbReference>
<protein>
    <recommendedName>
        <fullName evidence="7">Type II secretion system protein GspF domain-containing protein</fullName>
    </recommendedName>
</protein>
<keyword evidence="9" id="KW-1185">Reference proteome</keyword>